<dbReference type="SUPFAM" id="SSF52172">
    <property type="entry name" value="CheY-like"/>
    <property type="match status" value="1"/>
</dbReference>
<dbReference type="SMART" id="SM00448">
    <property type="entry name" value="REC"/>
    <property type="match status" value="1"/>
</dbReference>
<proteinExistence type="predicted"/>
<dbReference type="EMBL" id="PGCK01000009">
    <property type="protein sequence ID" value="MCD1295474.1"/>
    <property type="molecule type" value="Genomic_DNA"/>
</dbReference>
<dbReference type="InterPro" id="IPR011006">
    <property type="entry name" value="CheY-like_superfamily"/>
</dbReference>
<evidence type="ECO:0000313" key="4">
    <source>
        <dbReference type="Proteomes" id="UP001320159"/>
    </source>
</evidence>
<evidence type="ECO:0000313" key="3">
    <source>
        <dbReference type="EMBL" id="MCD1295474.1"/>
    </source>
</evidence>
<reference evidence="3 4" key="1">
    <citation type="submission" date="2017-11" db="EMBL/GenBank/DDBJ databases">
        <title>Isolation and Characterization of Family Methanocellaceae Species from Potential Methane Hydrate Area Offshore Southwestern Taiwan.</title>
        <authorList>
            <person name="Zhang W.-L."/>
            <person name="Chen W.-C."/>
            <person name="Lai M.-C."/>
            <person name="Chen S.-C."/>
        </authorList>
    </citation>
    <scope>NUCLEOTIDE SEQUENCE [LARGE SCALE GENOMIC DNA]</scope>
    <source>
        <strain evidence="3 4">CWC-04</strain>
    </source>
</reference>
<sequence length="132" mass="14626">MDRKDHAAGIAIVEDEQELINIYKLILKRMGVPIIFIAYDGHDAVKKFSSSEQKPDIIIMDHRLPIMTGLEATEEILKMKPQTRVIFISADEDIRDKALEAGAVAFIKKPASLSVINDTVDAVIKGCQHPAS</sequence>
<feature type="modified residue" description="4-aspartylphosphate" evidence="1">
    <location>
        <position position="61"/>
    </location>
</feature>
<dbReference type="PANTHER" id="PTHR43228:SF1">
    <property type="entry name" value="TWO-COMPONENT RESPONSE REGULATOR ARR22"/>
    <property type="match status" value="1"/>
</dbReference>
<dbReference type="RefSeq" id="WP_230742329.1">
    <property type="nucleotide sequence ID" value="NZ_PGCK01000009.1"/>
</dbReference>
<evidence type="ECO:0000259" key="2">
    <source>
        <dbReference type="PROSITE" id="PS50110"/>
    </source>
</evidence>
<dbReference type="Proteomes" id="UP001320159">
    <property type="component" value="Unassembled WGS sequence"/>
</dbReference>
<gene>
    <name evidence="3" type="ORF">CUJ83_10735</name>
</gene>
<evidence type="ECO:0000256" key="1">
    <source>
        <dbReference type="PROSITE-ProRule" id="PRU00169"/>
    </source>
</evidence>
<dbReference type="GO" id="GO:0000160">
    <property type="term" value="P:phosphorelay signal transduction system"/>
    <property type="evidence" value="ECO:0007669"/>
    <property type="project" value="InterPro"/>
</dbReference>
<feature type="domain" description="Response regulatory" evidence="2">
    <location>
        <begin position="9"/>
        <end position="124"/>
    </location>
</feature>
<comment type="caution">
    <text evidence="3">The sequence shown here is derived from an EMBL/GenBank/DDBJ whole genome shotgun (WGS) entry which is preliminary data.</text>
</comment>
<dbReference type="Gene3D" id="3.40.50.2300">
    <property type="match status" value="1"/>
</dbReference>
<dbReference type="Pfam" id="PF00072">
    <property type="entry name" value="Response_reg"/>
    <property type="match status" value="1"/>
</dbReference>
<dbReference type="PROSITE" id="PS50110">
    <property type="entry name" value="RESPONSE_REGULATORY"/>
    <property type="match status" value="1"/>
</dbReference>
<accession>A0AAP2RDC3</accession>
<dbReference type="CDD" id="cd00156">
    <property type="entry name" value="REC"/>
    <property type="match status" value="1"/>
</dbReference>
<dbReference type="PANTHER" id="PTHR43228">
    <property type="entry name" value="TWO-COMPONENT RESPONSE REGULATOR"/>
    <property type="match status" value="1"/>
</dbReference>
<name>A0AAP2RDC3_9EURY</name>
<keyword evidence="1" id="KW-0597">Phosphoprotein</keyword>
<dbReference type="AlphaFoldDB" id="A0AAP2RDC3"/>
<dbReference type="InterPro" id="IPR052048">
    <property type="entry name" value="ST_Response_Regulator"/>
</dbReference>
<protein>
    <submittedName>
        <fullName evidence="3">Response regulator</fullName>
    </submittedName>
</protein>
<keyword evidence="4" id="KW-1185">Reference proteome</keyword>
<organism evidence="3 4">
    <name type="scientific">Methanooceanicella nereidis</name>
    <dbReference type="NCBI Taxonomy" id="2052831"/>
    <lineage>
        <taxon>Archaea</taxon>
        <taxon>Methanobacteriati</taxon>
        <taxon>Methanobacteriota</taxon>
        <taxon>Stenosarchaea group</taxon>
        <taxon>Methanomicrobia</taxon>
        <taxon>Methanocellales</taxon>
        <taxon>Methanocellaceae</taxon>
        <taxon>Methanooceanicella</taxon>
    </lineage>
</organism>
<dbReference type="InterPro" id="IPR001789">
    <property type="entry name" value="Sig_transdc_resp-reg_receiver"/>
</dbReference>